<gene>
    <name evidence="6" type="ORF">Cop2CBH44_06520</name>
</gene>
<evidence type="ECO:0000259" key="5">
    <source>
        <dbReference type="PROSITE" id="PS50022"/>
    </source>
</evidence>
<accession>A0A7G1HRG4</accession>
<dbReference type="InterPro" id="IPR017853">
    <property type="entry name" value="GH"/>
</dbReference>
<dbReference type="InterPro" id="IPR006102">
    <property type="entry name" value="Ig-like_GH2"/>
</dbReference>
<feature type="domain" description="F5/8 type C" evidence="5">
    <location>
        <begin position="775"/>
        <end position="917"/>
    </location>
</feature>
<comment type="similarity">
    <text evidence="1">Belongs to the glycosyl hydrolase 2 family.</text>
</comment>
<sequence>MRKFILLFSIFICCQFVFANETRWRINLNTNWKFQTKILTDAPASVDYADETWTTINIPHTWNNTDAQDGGNNYLRTIGWYRKSLPWNDSFQGKKLYIEFLGACLQAECFVNGKSVGNHKGGYTAFRFDITAQMQQGNNIIAVKVDNRLSEEIMPLGGDFSVLGGLYRDVSLIVVDPVHIDLMDCGSSGLYLTPTNVSEANADLEIRAKILNNSSETKTITINGILRNPDNFTTIEDVPNPAFDVNAMCPGGKEIKKVNKTVTIEPGSSYQFKEKVTVENPHLWNGKKDPYRYLVDLEITEGENIIDAVSEYVGFRYYSVTKDGFFLNGNLYPLRGVGKHQDRYNMGYAVTSKEQNEDFGMIYDMGANAIRLAHYPHDPYIYDLCDRYGLAVWTEIPLVDRPGTAATFNDITKTQLRELIRQHYNRPSVFFWGLQNEIREQHDTHMRVLMKELNELAQIEDPTRLTVQATNHYTARNWDSDVFAWNYYPGWYVQNPLFSSKLDDFKNSESRPTALSEYGAGGSIYHHEINPSKPVTNGGKFHPEEYQNKVHEQAIVDISTRNFVWGTFLWNMFDFASDGRNEGDQPGTNDKGLVTYDRKVKKDSYYAYKANWSDDPFVYITSRRYTEREETITPVNIYSNCESVELFVNGASKGKKLSKDVQCGFFKWDNIELLSGSENKIKVIGIKNKEEYSDEVIWTKIAGTTTNLQSDKLVVDIDNKRIVFEENIPVKNIDTYLQALDGATFIIVESDGETLVTEGFISIGMKVIVTSEDKKNKAIYEFVSGHIALNKPITTDSEQINENNLARYAVDGDYTTRWASKDKNAHWLEIDLGKEYILNKITIHWYNPNGTRTYQYYVKTADNRKNFVTEVDRSANNQSNTISDNLKSKSRFVKVEVIGGNASTAYPSLYEIEVFGWIIESNEYVIDFENKQIKILNSEENVQNLTTEKFLGNISFEGNMSYSLNSMSYFIQENDELVITDHSGNVTKFKCVFSDDLTSIKDKKKESPFQITKQGHELTVKLIDLVDSVKLEIRDLLGHTIVSEQVSDSYTCQLDRGLYLINLSTPQLNYETVKCLIK</sequence>
<dbReference type="PANTHER" id="PTHR42732">
    <property type="entry name" value="BETA-GALACTOSIDASE"/>
    <property type="match status" value="1"/>
</dbReference>
<dbReference type="KEGG" id="copr:Cop2CBH44_06520"/>
<reference evidence="7" key="1">
    <citation type="submission" date="2020-07" db="EMBL/GenBank/DDBJ databases">
        <title>Complete genome sequencing of Coprobacter sp. strain 2CBH44.</title>
        <authorList>
            <person name="Sakamoto M."/>
            <person name="Murakami T."/>
            <person name="Mori H."/>
        </authorList>
    </citation>
    <scope>NUCLEOTIDE SEQUENCE [LARGE SCALE GENOMIC DNA]</scope>
    <source>
        <strain evidence="7">2CBH44</strain>
    </source>
</reference>
<dbReference type="PANTHER" id="PTHR42732:SF1">
    <property type="entry name" value="BETA-MANNOSIDASE"/>
    <property type="match status" value="1"/>
</dbReference>
<dbReference type="GO" id="GO:0004553">
    <property type="term" value="F:hydrolase activity, hydrolyzing O-glycosyl compounds"/>
    <property type="evidence" value="ECO:0007669"/>
    <property type="project" value="InterPro"/>
</dbReference>
<dbReference type="InterPro" id="IPR051913">
    <property type="entry name" value="GH2_Domain-Containing"/>
</dbReference>
<dbReference type="InterPro" id="IPR008979">
    <property type="entry name" value="Galactose-bd-like_sf"/>
</dbReference>
<dbReference type="PRINTS" id="PR00132">
    <property type="entry name" value="GLHYDRLASE2"/>
</dbReference>
<dbReference type="Pfam" id="PF00754">
    <property type="entry name" value="F5_F8_type_C"/>
    <property type="match status" value="1"/>
</dbReference>
<dbReference type="Proteomes" id="UP000594042">
    <property type="component" value="Chromosome"/>
</dbReference>
<dbReference type="InterPro" id="IPR032311">
    <property type="entry name" value="DUF4982"/>
</dbReference>
<evidence type="ECO:0000256" key="2">
    <source>
        <dbReference type="ARBA" id="ARBA00022801"/>
    </source>
</evidence>
<dbReference type="InterPro" id="IPR036156">
    <property type="entry name" value="Beta-gal/glucu_dom_sf"/>
</dbReference>
<evidence type="ECO:0000256" key="3">
    <source>
        <dbReference type="ARBA" id="ARBA00023295"/>
    </source>
</evidence>
<proteinExistence type="inferred from homology"/>
<name>A0A7G1HRG4_9BACT</name>
<protein>
    <recommendedName>
        <fullName evidence="5">F5/8 type C domain-containing protein</fullName>
    </recommendedName>
</protein>
<dbReference type="PROSITE" id="PS50022">
    <property type="entry name" value="FA58C_3"/>
    <property type="match status" value="1"/>
</dbReference>
<evidence type="ECO:0000313" key="7">
    <source>
        <dbReference type="Proteomes" id="UP000594042"/>
    </source>
</evidence>
<keyword evidence="3" id="KW-0326">Glycosidase</keyword>
<dbReference type="InterPro" id="IPR006101">
    <property type="entry name" value="Glyco_hydro_2"/>
</dbReference>
<dbReference type="Gene3D" id="3.20.20.80">
    <property type="entry name" value="Glycosidases"/>
    <property type="match status" value="1"/>
</dbReference>
<dbReference type="Pfam" id="PF02836">
    <property type="entry name" value="Glyco_hydro_2_C"/>
    <property type="match status" value="1"/>
</dbReference>
<dbReference type="EMBL" id="AP023322">
    <property type="protein sequence ID" value="BCI62299.1"/>
    <property type="molecule type" value="Genomic_DNA"/>
</dbReference>
<dbReference type="Gene3D" id="2.60.120.260">
    <property type="entry name" value="Galactose-binding domain-like"/>
    <property type="match status" value="2"/>
</dbReference>
<dbReference type="Pfam" id="PF00703">
    <property type="entry name" value="Glyco_hydro_2"/>
    <property type="match status" value="1"/>
</dbReference>
<evidence type="ECO:0000313" key="6">
    <source>
        <dbReference type="EMBL" id="BCI62299.1"/>
    </source>
</evidence>
<dbReference type="SUPFAM" id="SSF51445">
    <property type="entry name" value="(Trans)glycosidases"/>
    <property type="match status" value="1"/>
</dbReference>
<dbReference type="SUPFAM" id="SSF49785">
    <property type="entry name" value="Galactose-binding domain-like"/>
    <property type="match status" value="2"/>
</dbReference>
<organism evidence="6 7">
    <name type="scientific">Coprobacter secundus subsp. similis</name>
    <dbReference type="NCBI Taxonomy" id="2751153"/>
    <lineage>
        <taxon>Bacteria</taxon>
        <taxon>Pseudomonadati</taxon>
        <taxon>Bacteroidota</taxon>
        <taxon>Bacteroidia</taxon>
        <taxon>Bacteroidales</taxon>
        <taxon>Barnesiellaceae</taxon>
        <taxon>Coprobacter</taxon>
    </lineage>
</organism>
<dbReference type="Pfam" id="PF02837">
    <property type="entry name" value="Glyco_hydro_2_N"/>
    <property type="match status" value="1"/>
</dbReference>
<feature type="signal peptide" evidence="4">
    <location>
        <begin position="1"/>
        <end position="19"/>
    </location>
</feature>
<dbReference type="RefSeq" id="WP_021930252.1">
    <property type="nucleotide sequence ID" value="NZ_AP023322.1"/>
</dbReference>
<dbReference type="GO" id="GO:0005975">
    <property type="term" value="P:carbohydrate metabolic process"/>
    <property type="evidence" value="ECO:0007669"/>
    <property type="project" value="InterPro"/>
</dbReference>
<feature type="chain" id="PRO_5028824182" description="F5/8 type C domain-containing protein" evidence="4">
    <location>
        <begin position="20"/>
        <end position="1078"/>
    </location>
</feature>
<keyword evidence="4" id="KW-0732">Signal</keyword>
<dbReference type="Gene3D" id="2.60.40.10">
    <property type="entry name" value="Immunoglobulins"/>
    <property type="match status" value="2"/>
</dbReference>
<evidence type="ECO:0000256" key="1">
    <source>
        <dbReference type="ARBA" id="ARBA00007401"/>
    </source>
</evidence>
<evidence type="ECO:0000256" key="4">
    <source>
        <dbReference type="SAM" id="SignalP"/>
    </source>
</evidence>
<dbReference type="InterPro" id="IPR013783">
    <property type="entry name" value="Ig-like_fold"/>
</dbReference>
<dbReference type="InterPro" id="IPR006103">
    <property type="entry name" value="Glyco_hydro_2_cat"/>
</dbReference>
<keyword evidence="7" id="KW-1185">Reference proteome</keyword>
<dbReference type="Pfam" id="PF16355">
    <property type="entry name" value="DUF4982"/>
    <property type="match status" value="1"/>
</dbReference>
<dbReference type="SUPFAM" id="SSF49303">
    <property type="entry name" value="beta-Galactosidase/glucuronidase domain"/>
    <property type="match status" value="1"/>
</dbReference>
<dbReference type="InterPro" id="IPR006104">
    <property type="entry name" value="Glyco_hydro_2_N"/>
</dbReference>
<dbReference type="AlphaFoldDB" id="A0A7G1HRG4"/>
<dbReference type="InterPro" id="IPR000421">
    <property type="entry name" value="FA58C"/>
</dbReference>
<keyword evidence="2" id="KW-0378">Hydrolase</keyword>